<gene>
    <name evidence="1" type="ORF">DSO57_1001200</name>
</gene>
<accession>A0ACC2TWV9</accession>
<reference evidence="1" key="1">
    <citation type="submission" date="2022-04" db="EMBL/GenBank/DDBJ databases">
        <title>Genome of the entomopathogenic fungus Entomophthora muscae.</title>
        <authorList>
            <person name="Elya C."/>
            <person name="Lovett B.R."/>
            <person name="Lee E."/>
            <person name="Macias A.M."/>
            <person name="Hajek A.E."/>
            <person name="De Bivort B.L."/>
            <person name="Kasson M.T."/>
            <person name="De Fine Licht H.H."/>
            <person name="Stajich J.E."/>
        </authorList>
    </citation>
    <scope>NUCLEOTIDE SEQUENCE</scope>
    <source>
        <strain evidence="1">Berkeley</strain>
    </source>
</reference>
<evidence type="ECO:0000313" key="2">
    <source>
        <dbReference type="Proteomes" id="UP001165960"/>
    </source>
</evidence>
<sequence length="70" mass="7775">MKTFSAFQLLLEKLLGNGSAAHHLQTTEEMVQTIVADKTLGEKIKANLALDSLMTTDLWNFVTPFHTLLS</sequence>
<dbReference type="Proteomes" id="UP001165960">
    <property type="component" value="Unassembled WGS sequence"/>
</dbReference>
<evidence type="ECO:0000313" key="1">
    <source>
        <dbReference type="EMBL" id="KAJ9078987.1"/>
    </source>
</evidence>
<protein>
    <submittedName>
        <fullName evidence="1">Uncharacterized protein</fullName>
    </submittedName>
</protein>
<comment type="caution">
    <text evidence="1">The sequence shown here is derived from an EMBL/GenBank/DDBJ whole genome shotgun (WGS) entry which is preliminary data.</text>
</comment>
<name>A0ACC2TWV9_9FUNG</name>
<keyword evidence="2" id="KW-1185">Reference proteome</keyword>
<proteinExistence type="predicted"/>
<organism evidence="1 2">
    <name type="scientific">Entomophthora muscae</name>
    <dbReference type="NCBI Taxonomy" id="34485"/>
    <lineage>
        <taxon>Eukaryota</taxon>
        <taxon>Fungi</taxon>
        <taxon>Fungi incertae sedis</taxon>
        <taxon>Zoopagomycota</taxon>
        <taxon>Entomophthoromycotina</taxon>
        <taxon>Entomophthoromycetes</taxon>
        <taxon>Entomophthorales</taxon>
        <taxon>Entomophthoraceae</taxon>
        <taxon>Entomophthora</taxon>
    </lineage>
</organism>
<dbReference type="EMBL" id="QTSX02002132">
    <property type="protein sequence ID" value="KAJ9078987.1"/>
    <property type="molecule type" value="Genomic_DNA"/>
</dbReference>